<comment type="caution">
    <text evidence="1">The sequence shown here is derived from an EMBL/GenBank/DDBJ whole genome shotgun (WGS) entry which is preliminary data.</text>
</comment>
<evidence type="ECO:0000313" key="2">
    <source>
        <dbReference type="Proteomes" id="UP000252172"/>
    </source>
</evidence>
<organism evidence="1 2">
    <name type="scientific">Chryseobacterium lacus</name>
    <dbReference type="NCBI Taxonomy" id="2058346"/>
    <lineage>
        <taxon>Bacteria</taxon>
        <taxon>Pseudomonadati</taxon>
        <taxon>Bacteroidota</taxon>
        <taxon>Flavobacteriia</taxon>
        <taxon>Flavobacteriales</taxon>
        <taxon>Weeksellaceae</taxon>
        <taxon>Chryseobacterium group</taxon>
        <taxon>Chryseobacterium</taxon>
    </lineage>
</organism>
<protein>
    <recommendedName>
        <fullName evidence="3">GNAT family N-acetyltransferase</fullName>
    </recommendedName>
</protein>
<evidence type="ECO:0008006" key="3">
    <source>
        <dbReference type="Google" id="ProtNLM"/>
    </source>
</evidence>
<dbReference type="AlphaFoldDB" id="A0A368MVN9"/>
<dbReference type="OrthoDB" id="1113003at2"/>
<dbReference type="SUPFAM" id="SSF55729">
    <property type="entry name" value="Acyl-CoA N-acyltransferases (Nat)"/>
    <property type="match status" value="1"/>
</dbReference>
<dbReference type="RefSeq" id="WP_114304363.1">
    <property type="nucleotide sequence ID" value="NZ_QPIE01000007.1"/>
</dbReference>
<evidence type="ECO:0000313" key="1">
    <source>
        <dbReference type="EMBL" id="RCU42262.1"/>
    </source>
</evidence>
<accession>A0A368MVN9</accession>
<dbReference type="EMBL" id="QPIE01000007">
    <property type="protein sequence ID" value="RCU42262.1"/>
    <property type="molecule type" value="Genomic_DNA"/>
</dbReference>
<name>A0A368MVN9_9FLAO</name>
<proteinExistence type="predicted"/>
<gene>
    <name evidence="1" type="ORF">DQ356_10045</name>
</gene>
<reference evidence="1 2" key="1">
    <citation type="submission" date="2018-07" db="EMBL/GenBank/DDBJ databases">
        <title>Chryseobacterium lacus sp. nov., isolated from lake water.</title>
        <authorList>
            <person name="Li C.-M."/>
        </authorList>
    </citation>
    <scope>NUCLEOTIDE SEQUENCE [LARGE SCALE GENOMIC DNA]</scope>
    <source>
        <strain evidence="1 2">YLOS41</strain>
    </source>
</reference>
<dbReference type="Gene3D" id="3.40.630.30">
    <property type="match status" value="1"/>
</dbReference>
<dbReference type="InterPro" id="IPR016181">
    <property type="entry name" value="Acyl_CoA_acyltransferase"/>
</dbReference>
<keyword evidence="2" id="KW-1185">Reference proteome</keyword>
<dbReference type="Proteomes" id="UP000252172">
    <property type="component" value="Unassembled WGS sequence"/>
</dbReference>
<sequence>MIKKVLHQDIDREKYRNCLQNAVNYRVYAEDWYLDAHTDSKWDCLVYNDYEAVMPLPYLRKFGLKIIYQPIYCQQLGVFHHPNFDKNKLQQFSKKFGQLPVYFYQLNEENADLNFADTKVKKNHLLPLNDSYEQLRKRYRKGRKSDINSMKRRSLRISSELQLPLLIQELSNKYPYFTSHYEQPWFSNLLNEIISRKQFTYYQLLDGVETVSSVFFAHNKKRMILLFSTRNEKPEHRGANSFLIDHFLQNHANQDLMLDFEGSTVPGIADFYESFGAKAHPYHRIENSKLQLFRKIIKV</sequence>